<gene>
    <name evidence="1" type="ORF">AK812_SmicGene47790</name>
</gene>
<reference evidence="1 2" key="1">
    <citation type="submission" date="2016-02" db="EMBL/GenBank/DDBJ databases">
        <title>Genome analysis of coral dinoflagellate symbionts highlights evolutionary adaptations to a symbiotic lifestyle.</title>
        <authorList>
            <person name="Aranda M."/>
            <person name="Li Y."/>
            <person name="Liew Y.J."/>
            <person name="Baumgarten S."/>
            <person name="Simakov O."/>
            <person name="Wilson M."/>
            <person name="Piel J."/>
            <person name="Ashoor H."/>
            <person name="Bougouffa S."/>
            <person name="Bajic V.B."/>
            <person name="Ryu T."/>
            <person name="Ravasi T."/>
            <person name="Bayer T."/>
            <person name="Micklem G."/>
            <person name="Kim H."/>
            <person name="Bhak J."/>
            <person name="Lajeunesse T.C."/>
            <person name="Voolstra C.R."/>
        </authorList>
    </citation>
    <scope>NUCLEOTIDE SEQUENCE [LARGE SCALE GENOMIC DNA]</scope>
    <source>
        <strain evidence="1 2">CCMP2467</strain>
    </source>
</reference>
<sequence length="49" mass="5302">DNLNHCEDEMPCIPHAAKDFVAGVALGVRSCCDLRAGTDQMHDLFQSLG</sequence>
<keyword evidence="2" id="KW-1185">Reference proteome</keyword>
<name>A0A1Q9BR02_SYMMI</name>
<dbReference type="EMBL" id="LSRX01006349">
    <property type="protein sequence ID" value="OLP73109.1"/>
    <property type="molecule type" value="Genomic_DNA"/>
</dbReference>
<proteinExistence type="predicted"/>
<evidence type="ECO:0000313" key="2">
    <source>
        <dbReference type="Proteomes" id="UP000186817"/>
    </source>
</evidence>
<comment type="caution">
    <text evidence="1">The sequence shown here is derived from an EMBL/GenBank/DDBJ whole genome shotgun (WGS) entry which is preliminary data.</text>
</comment>
<accession>A0A1Q9BR02</accession>
<feature type="non-terminal residue" evidence="1">
    <location>
        <position position="1"/>
    </location>
</feature>
<dbReference type="Proteomes" id="UP000186817">
    <property type="component" value="Unassembled WGS sequence"/>
</dbReference>
<organism evidence="1 2">
    <name type="scientific">Symbiodinium microadriaticum</name>
    <name type="common">Dinoflagellate</name>
    <name type="synonym">Zooxanthella microadriatica</name>
    <dbReference type="NCBI Taxonomy" id="2951"/>
    <lineage>
        <taxon>Eukaryota</taxon>
        <taxon>Sar</taxon>
        <taxon>Alveolata</taxon>
        <taxon>Dinophyceae</taxon>
        <taxon>Suessiales</taxon>
        <taxon>Symbiodiniaceae</taxon>
        <taxon>Symbiodinium</taxon>
    </lineage>
</organism>
<evidence type="ECO:0000313" key="1">
    <source>
        <dbReference type="EMBL" id="OLP73109.1"/>
    </source>
</evidence>
<dbReference type="AlphaFoldDB" id="A0A1Q9BR02"/>
<protein>
    <submittedName>
        <fullName evidence="1">Uncharacterized protein</fullName>
    </submittedName>
</protein>